<dbReference type="OrthoDB" id="6691583at2759"/>
<dbReference type="AlphaFoldDB" id="A0A653CBQ3"/>
<dbReference type="EMBL" id="CAACVG010007431">
    <property type="protein sequence ID" value="VEN45372.1"/>
    <property type="molecule type" value="Genomic_DNA"/>
</dbReference>
<evidence type="ECO:0000313" key="2">
    <source>
        <dbReference type="EMBL" id="VEN45372.1"/>
    </source>
</evidence>
<gene>
    <name evidence="2" type="ORF">CALMAC_LOCUS7846</name>
</gene>
<feature type="region of interest" description="Disordered" evidence="1">
    <location>
        <begin position="92"/>
        <end position="120"/>
    </location>
</feature>
<dbReference type="Proteomes" id="UP000410492">
    <property type="component" value="Unassembled WGS sequence"/>
</dbReference>
<evidence type="ECO:0000256" key="1">
    <source>
        <dbReference type="SAM" id="MobiDB-lite"/>
    </source>
</evidence>
<name>A0A653CBQ3_CALMS</name>
<evidence type="ECO:0000313" key="3">
    <source>
        <dbReference type="Proteomes" id="UP000410492"/>
    </source>
</evidence>
<proteinExistence type="predicted"/>
<organism evidence="2 3">
    <name type="scientific">Callosobruchus maculatus</name>
    <name type="common">Southern cowpea weevil</name>
    <name type="synonym">Pulse bruchid</name>
    <dbReference type="NCBI Taxonomy" id="64391"/>
    <lineage>
        <taxon>Eukaryota</taxon>
        <taxon>Metazoa</taxon>
        <taxon>Ecdysozoa</taxon>
        <taxon>Arthropoda</taxon>
        <taxon>Hexapoda</taxon>
        <taxon>Insecta</taxon>
        <taxon>Pterygota</taxon>
        <taxon>Neoptera</taxon>
        <taxon>Endopterygota</taxon>
        <taxon>Coleoptera</taxon>
        <taxon>Polyphaga</taxon>
        <taxon>Cucujiformia</taxon>
        <taxon>Chrysomeloidea</taxon>
        <taxon>Chrysomelidae</taxon>
        <taxon>Bruchinae</taxon>
        <taxon>Bruchini</taxon>
        <taxon>Callosobruchus</taxon>
    </lineage>
</organism>
<accession>A0A653CBQ3</accession>
<keyword evidence="3" id="KW-1185">Reference proteome</keyword>
<reference evidence="2 3" key="1">
    <citation type="submission" date="2019-01" db="EMBL/GenBank/DDBJ databases">
        <authorList>
            <person name="Sayadi A."/>
        </authorList>
    </citation>
    <scope>NUCLEOTIDE SEQUENCE [LARGE SCALE GENOMIC DNA]</scope>
</reference>
<protein>
    <submittedName>
        <fullName evidence="2">Uncharacterized protein</fullName>
    </submittedName>
</protein>
<sequence length="147" mass="17162">MIDWVSLVQHSRRRFSNYMYGVPGKVRKKRQRFVKHEHVIDGVSRGSNYNCCWAEDKVHKQKARYQEEDMPPPPSPPHPTVAAVVNIDNVSSRQGSLERVASGQRKRRESIEQQAVKEQQHPEVRYLSRSLLILQHRGERQLAGQRQ</sequence>